<dbReference type="GO" id="GO:0006749">
    <property type="term" value="P:glutathione metabolic process"/>
    <property type="evidence" value="ECO:0007669"/>
    <property type="project" value="TreeGrafter"/>
</dbReference>
<dbReference type="InterPro" id="IPR045079">
    <property type="entry name" value="Oxoprolinase-like"/>
</dbReference>
<evidence type="ECO:0000256" key="1">
    <source>
        <dbReference type="ARBA" id="ARBA00010403"/>
    </source>
</evidence>
<protein>
    <submittedName>
        <fullName evidence="6">Hydantoinase B/oxoprolinase-domain-containing protein</fullName>
    </submittedName>
</protein>
<dbReference type="InterPro" id="IPR002821">
    <property type="entry name" value="Hydantoinase_A"/>
</dbReference>
<dbReference type="GO" id="GO:0017168">
    <property type="term" value="F:5-oxoprolinase (ATP-hydrolyzing) activity"/>
    <property type="evidence" value="ECO:0007669"/>
    <property type="project" value="TreeGrafter"/>
</dbReference>
<dbReference type="InterPro" id="IPR003692">
    <property type="entry name" value="Hydantoinase_B"/>
</dbReference>
<dbReference type="Proteomes" id="UP000736672">
    <property type="component" value="Unassembled WGS sequence"/>
</dbReference>
<reference evidence="6" key="1">
    <citation type="journal article" date="2021" name="Nat. Commun.">
        <title>Genetic determinants of endophytism in the Arabidopsis root mycobiome.</title>
        <authorList>
            <person name="Mesny F."/>
            <person name="Miyauchi S."/>
            <person name="Thiergart T."/>
            <person name="Pickel B."/>
            <person name="Atanasova L."/>
            <person name="Karlsson M."/>
            <person name="Huettel B."/>
            <person name="Barry K.W."/>
            <person name="Haridas S."/>
            <person name="Chen C."/>
            <person name="Bauer D."/>
            <person name="Andreopoulos W."/>
            <person name="Pangilinan J."/>
            <person name="LaButti K."/>
            <person name="Riley R."/>
            <person name="Lipzen A."/>
            <person name="Clum A."/>
            <person name="Drula E."/>
            <person name="Henrissat B."/>
            <person name="Kohler A."/>
            <person name="Grigoriev I.V."/>
            <person name="Martin F.M."/>
            <person name="Hacquard S."/>
        </authorList>
    </citation>
    <scope>NUCLEOTIDE SEQUENCE</scope>
    <source>
        <strain evidence="6">FSSC 5 MPI-SDFR-AT-0091</strain>
    </source>
</reference>
<evidence type="ECO:0000259" key="2">
    <source>
        <dbReference type="Pfam" id="PF01968"/>
    </source>
</evidence>
<feature type="domain" description="Hydantoinase/oxoprolinase N-terminal" evidence="4">
    <location>
        <begin position="17"/>
        <end position="230"/>
    </location>
</feature>
<proteinExistence type="inferred from homology"/>
<feature type="domain" description="Acetophenone carboxylase-like C-terminal" evidence="5">
    <location>
        <begin position="670"/>
        <end position="735"/>
    </location>
</feature>
<evidence type="ECO:0000313" key="6">
    <source>
        <dbReference type="EMBL" id="KAH7231507.1"/>
    </source>
</evidence>
<dbReference type="Pfam" id="PF02538">
    <property type="entry name" value="Hydantoinase_B"/>
    <property type="match status" value="1"/>
</dbReference>
<dbReference type="PANTHER" id="PTHR11365:SF26">
    <property type="entry name" value="5-OXOPROLINASE"/>
    <property type="match status" value="1"/>
</dbReference>
<evidence type="ECO:0000259" key="3">
    <source>
        <dbReference type="Pfam" id="PF02538"/>
    </source>
</evidence>
<dbReference type="EMBL" id="JAGTJS010000032">
    <property type="protein sequence ID" value="KAH7231507.1"/>
    <property type="molecule type" value="Genomic_DNA"/>
</dbReference>
<dbReference type="Pfam" id="PF19278">
    <property type="entry name" value="Hydant_A_C"/>
    <property type="match status" value="1"/>
</dbReference>
<dbReference type="GO" id="GO:0005829">
    <property type="term" value="C:cytosol"/>
    <property type="evidence" value="ECO:0007669"/>
    <property type="project" value="TreeGrafter"/>
</dbReference>
<dbReference type="InterPro" id="IPR049517">
    <property type="entry name" value="ACX-like_C"/>
</dbReference>
<dbReference type="PANTHER" id="PTHR11365">
    <property type="entry name" value="5-OXOPROLINASE RELATED"/>
    <property type="match status" value="1"/>
</dbReference>
<feature type="domain" description="Hydantoinase A/oxoprolinase" evidence="2">
    <location>
        <begin position="250"/>
        <end position="542"/>
    </location>
</feature>
<gene>
    <name evidence="6" type="ORF">B0J15DRAFT_599551</name>
</gene>
<feature type="domain" description="Hydantoinase B/oxoprolinase" evidence="3">
    <location>
        <begin position="750"/>
        <end position="1282"/>
    </location>
</feature>
<accession>A0A9P9JND2</accession>
<evidence type="ECO:0000259" key="4">
    <source>
        <dbReference type="Pfam" id="PF05378"/>
    </source>
</evidence>
<dbReference type="Pfam" id="PF05378">
    <property type="entry name" value="Hydant_A_N"/>
    <property type="match status" value="1"/>
</dbReference>
<organism evidence="6 7">
    <name type="scientific">Fusarium solani</name>
    <name type="common">Filamentous fungus</name>
    <dbReference type="NCBI Taxonomy" id="169388"/>
    <lineage>
        <taxon>Eukaryota</taxon>
        <taxon>Fungi</taxon>
        <taxon>Dikarya</taxon>
        <taxon>Ascomycota</taxon>
        <taxon>Pezizomycotina</taxon>
        <taxon>Sordariomycetes</taxon>
        <taxon>Hypocreomycetidae</taxon>
        <taxon>Hypocreales</taxon>
        <taxon>Nectriaceae</taxon>
        <taxon>Fusarium</taxon>
        <taxon>Fusarium solani species complex</taxon>
    </lineage>
</organism>
<evidence type="ECO:0000259" key="5">
    <source>
        <dbReference type="Pfam" id="PF19278"/>
    </source>
</evidence>
<evidence type="ECO:0000313" key="7">
    <source>
        <dbReference type="Proteomes" id="UP000736672"/>
    </source>
</evidence>
<keyword evidence="7" id="KW-1185">Reference proteome</keyword>
<dbReference type="OrthoDB" id="3643at2759"/>
<comment type="similarity">
    <text evidence="1">Belongs to the oxoprolinase family.</text>
</comment>
<comment type="caution">
    <text evidence="6">The sequence shown here is derived from an EMBL/GenBank/DDBJ whole genome shotgun (WGS) entry which is preliminary data.</text>
</comment>
<name>A0A9P9JND2_FUSSL</name>
<sequence length="1316" mass="142043">MPHASTSTESVEDSILVAIDRGGTFTDVWASVEGKPDFVFKLLSVDPDHYKDAPTEGVRRVLCHYLGRDIPKSEPLPKKPIRAIRMGTTVATNALLERKGSRHAFLVTKGHRDVLEIGSQQRPNIFALDIRKAAVLYDTVVEIDERVTLEHYDEEADRVNGVRKVIQGEVVEGVGGELIRVLESLNEDTTKASLQNLRDQGYTTVAVCLAHSFLFPDHERRIEALAKEMGFEHVSLSSAVGANMVKMVSRAGTASADAYLTPETNKYIAGFAAGFEDGNLEGLRCEFMQSDGGLVNYKSFSGMKGILSGPAGGLVGFARTSYDGETPVVGFDMGGTSTDVSRFGGTFDHVFETTTAGVTIQSPQLDINTVAAGGGSILFWENGLFRVGPESAGAHPGPAAYRKGGPLTITDANLLLGRLLPEYFPKIFGPDENQGLDVDIVQQKFEQLANDIRKDTGRDVTPEEVAVGFIEVANETMCRPIRSLTEARGFEIDSHNLAVFGGAGGQHACEIAENLGISKVVMHKYSSLLSAYGMALAEVVQEAQEPCNEVLTAESLPKISARHEHLRKFGTDALIQQGVDQAAIRHDVYLNLRYRGSDTTLMILEPADGDWKREFIAEHLREFSFVLPADREVLVDDIRVRAIGVSTESTKDNEALEKELKGESFTPINADKLAAETRPMYFKHGGFHQASVLLLKDLSPGNLVSGPAVIIDDTATVVVAPKCKARVLSSHIIIDVEAQNPSKADALTVDPVQLSVFGHRFMSIAEQMGRSLQKTSVSLNIKERLDFACAIFGPTGDLVANAPHVPVFLGSMSYAVKGQIEQVGDKMQPGDVFVTNHPVSGGTHLPDLTVVTPVFDQAGKEILFFLASRGHHTDIGGSEGTSMPPNSTELWQEGVAIHTFTMIRGGQFDHEGIAKIFAEPGTRPGCNSTQRLSDNITDLQSFAAANNKGAKLLNRLMDQYGQKTVQFYMDAIQSNAEIAIRGFLKKVRTQYPGGKLSAVGYMDNSSRICLQVQIREDGSATFDFTGTTPELHGNMNAPRALTYSGVIFCLRTMIGADIPLNQGCLTPIDIVIPEGCFLNPSGAAAVCAGNTHTSQRICDTILHAFEAAAASQGCMNCVGFFGGESIDEAGRTKGFRYAFGETICGGAGAGPTWHGASAVHTHMTNTRITDAELVEKRYPVLMREFSIRKGSGGKGAFNGGDGTRRVYEALAPLSFSVITERRTTRPYGLRGGDPGAFGSNTWNRKLEDGSFRAVNLGQRNMVRMKAGDQLVIESPSGGGYGPVSDKVNGKKASNGVNGYSKVVRVNEHANWAADGF</sequence>
<dbReference type="Pfam" id="PF01968">
    <property type="entry name" value="Hydantoinase_A"/>
    <property type="match status" value="1"/>
</dbReference>
<dbReference type="InterPro" id="IPR008040">
    <property type="entry name" value="Hydant_A_N"/>
</dbReference>